<dbReference type="GO" id="GO:0008569">
    <property type="term" value="F:minus-end-directed microtubule motor activity"/>
    <property type="evidence" value="ECO:0007669"/>
    <property type="project" value="TreeGrafter"/>
</dbReference>
<sequence>LTAEYDSAMSAKQKCQEEADRTAYTINLANRLVNGLASENVRWRDSVAGFRKSEETTPGDVLLITAFVSYVGCFTKMYRVDLMENFWRPQLSA</sequence>
<dbReference type="Gene3D" id="1.20.920.20">
    <property type="match status" value="1"/>
</dbReference>
<dbReference type="PANTHER" id="PTHR10676:SF36">
    <property type="entry name" value="DYNEIN HEAVY CHAIN AT 93AB, ISOFORM C"/>
    <property type="match status" value="1"/>
</dbReference>
<dbReference type="GO" id="GO:0030286">
    <property type="term" value="C:dynein complex"/>
    <property type="evidence" value="ECO:0007669"/>
    <property type="project" value="InterPro"/>
</dbReference>
<evidence type="ECO:0000313" key="3">
    <source>
        <dbReference type="EMBL" id="CAF4390570.1"/>
    </source>
</evidence>
<dbReference type="Proteomes" id="UP000676336">
    <property type="component" value="Unassembled WGS sequence"/>
</dbReference>
<feature type="non-terminal residue" evidence="3">
    <location>
        <position position="93"/>
    </location>
</feature>
<feature type="non-terminal residue" evidence="3">
    <location>
        <position position="1"/>
    </location>
</feature>
<gene>
    <name evidence="2" type="ORF">SMN809_LOCUS29964</name>
    <name evidence="3" type="ORF">SMN809_LOCUS29988</name>
</gene>
<dbReference type="AlphaFoldDB" id="A0A8S2VDR2"/>
<dbReference type="PANTHER" id="PTHR10676">
    <property type="entry name" value="DYNEIN HEAVY CHAIN FAMILY PROTEIN"/>
    <property type="match status" value="1"/>
</dbReference>
<comment type="caution">
    <text evidence="3">The sequence shown here is derived from an EMBL/GenBank/DDBJ whole genome shotgun (WGS) entry which is preliminary data.</text>
</comment>
<feature type="domain" description="Dynein heavy chain coiled coil stalk" evidence="1">
    <location>
        <begin position="1"/>
        <end position="90"/>
    </location>
</feature>
<protein>
    <recommendedName>
        <fullName evidence="1">Dynein heavy chain coiled coil stalk domain-containing protein</fullName>
    </recommendedName>
</protein>
<evidence type="ECO:0000313" key="4">
    <source>
        <dbReference type="Proteomes" id="UP000676336"/>
    </source>
</evidence>
<evidence type="ECO:0000259" key="1">
    <source>
        <dbReference type="Pfam" id="PF12777"/>
    </source>
</evidence>
<dbReference type="GO" id="GO:0045505">
    <property type="term" value="F:dynein intermediate chain binding"/>
    <property type="evidence" value="ECO:0007669"/>
    <property type="project" value="InterPro"/>
</dbReference>
<dbReference type="GO" id="GO:0005930">
    <property type="term" value="C:axoneme"/>
    <property type="evidence" value="ECO:0007669"/>
    <property type="project" value="TreeGrafter"/>
</dbReference>
<organism evidence="3 4">
    <name type="scientific">Rotaria magnacalcarata</name>
    <dbReference type="NCBI Taxonomy" id="392030"/>
    <lineage>
        <taxon>Eukaryota</taxon>
        <taxon>Metazoa</taxon>
        <taxon>Spiralia</taxon>
        <taxon>Gnathifera</taxon>
        <taxon>Rotifera</taxon>
        <taxon>Eurotatoria</taxon>
        <taxon>Bdelloidea</taxon>
        <taxon>Philodinida</taxon>
        <taxon>Philodinidae</taxon>
        <taxon>Rotaria</taxon>
    </lineage>
</organism>
<accession>A0A8S2VDR2</accession>
<dbReference type="Pfam" id="PF12777">
    <property type="entry name" value="MT"/>
    <property type="match status" value="1"/>
</dbReference>
<dbReference type="GO" id="GO:0060294">
    <property type="term" value="P:cilium movement involved in cell motility"/>
    <property type="evidence" value="ECO:0007669"/>
    <property type="project" value="TreeGrafter"/>
</dbReference>
<dbReference type="InterPro" id="IPR024743">
    <property type="entry name" value="Dynein_HC_stalk"/>
</dbReference>
<evidence type="ECO:0000313" key="2">
    <source>
        <dbReference type="EMBL" id="CAF4389996.1"/>
    </source>
</evidence>
<dbReference type="GO" id="GO:0051959">
    <property type="term" value="F:dynein light intermediate chain binding"/>
    <property type="evidence" value="ECO:0007669"/>
    <property type="project" value="InterPro"/>
</dbReference>
<proteinExistence type="predicted"/>
<reference evidence="3" key="1">
    <citation type="submission" date="2021-02" db="EMBL/GenBank/DDBJ databases">
        <authorList>
            <person name="Nowell W R."/>
        </authorList>
    </citation>
    <scope>NUCLEOTIDE SEQUENCE</scope>
</reference>
<dbReference type="EMBL" id="CAJOBI010055103">
    <property type="protein sequence ID" value="CAF4390570.1"/>
    <property type="molecule type" value="Genomic_DNA"/>
</dbReference>
<dbReference type="EMBL" id="CAJOBI010054965">
    <property type="protein sequence ID" value="CAF4389996.1"/>
    <property type="molecule type" value="Genomic_DNA"/>
</dbReference>
<dbReference type="InterPro" id="IPR026983">
    <property type="entry name" value="DHC"/>
</dbReference>
<dbReference type="GO" id="GO:0097729">
    <property type="term" value="C:9+2 motile cilium"/>
    <property type="evidence" value="ECO:0007669"/>
    <property type="project" value="TreeGrafter"/>
</dbReference>
<name>A0A8S2VDR2_9BILA</name>